<name>A0ABW3N7K3_9FLAO</name>
<dbReference type="EMBL" id="JBHTJL010000009">
    <property type="protein sequence ID" value="MFD1062216.1"/>
    <property type="molecule type" value="Genomic_DNA"/>
</dbReference>
<accession>A0ABW3N7K3</accession>
<evidence type="ECO:0000313" key="3">
    <source>
        <dbReference type="EMBL" id="MFD1062216.1"/>
    </source>
</evidence>
<dbReference type="Proteomes" id="UP001597013">
    <property type="component" value="Unassembled WGS sequence"/>
</dbReference>
<proteinExistence type="predicted"/>
<dbReference type="InterPro" id="IPR052557">
    <property type="entry name" value="CAP/Cytokinesis_protein"/>
</dbReference>
<comment type="caution">
    <text evidence="3">The sequence shown here is derived from an EMBL/GenBank/DDBJ whole genome shotgun (WGS) entry which is preliminary data.</text>
</comment>
<dbReference type="Gene3D" id="3.10.620.30">
    <property type="match status" value="1"/>
</dbReference>
<protein>
    <submittedName>
        <fullName evidence="3">Transglutaminase domain-containing protein</fullName>
    </submittedName>
</protein>
<feature type="chain" id="PRO_5045379158" evidence="1">
    <location>
        <begin position="21"/>
        <end position="343"/>
    </location>
</feature>
<evidence type="ECO:0000313" key="4">
    <source>
        <dbReference type="Proteomes" id="UP001597013"/>
    </source>
</evidence>
<dbReference type="InterPro" id="IPR002931">
    <property type="entry name" value="Transglutaminase-like"/>
</dbReference>
<feature type="signal peptide" evidence="1">
    <location>
        <begin position="1"/>
        <end position="20"/>
    </location>
</feature>
<dbReference type="SUPFAM" id="SSF54001">
    <property type="entry name" value="Cysteine proteinases"/>
    <property type="match status" value="1"/>
</dbReference>
<keyword evidence="4" id="KW-1185">Reference proteome</keyword>
<dbReference type="Pfam" id="PF01841">
    <property type="entry name" value="Transglut_core"/>
    <property type="match status" value="1"/>
</dbReference>
<keyword evidence="1" id="KW-0732">Signal</keyword>
<gene>
    <name evidence="3" type="ORF">ACFQ1Q_03080</name>
</gene>
<dbReference type="PANTHER" id="PTHR46333:SF2">
    <property type="entry name" value="CYTOKINESIS PROTEIN 3"/>
    <property type="match status" value="1"/>
</dbReference>
<organism evidence="3 4">
    <name type="scientific">Winogradskyella litorisediminis</name>
    <dbReference type="NCBI Taxonomy" id="1156618"/>
    <lineage>
        <taxon>Bacteria</taxon>
        <taxon>Pseudomonadati</taxon>
        <taxon>Bacteroidota</taxon>
        <taxon>Flavobacteriia</taxon>
        <taxon>Flavobacteriales</taxon>
        <taxon>Flavobacteriaceae</taxon>
        <taxon>Winogradskyella</taxon>
    </lineage>
</organism>
<dbReference type="PANTHER" id="PTHR46333">
    <property type="entry name" value="CYTOKINESIS PROTEIN 3"/>
    <property type="match status" value="1"/>
</dbReference>
<feature type="domain" description="Transglutaminase-like" evidence="2">
    <location>
        <begin position="116"/>
        <end position="182"/>
    </location>
</feature>
<reference evidence="4" key="1">
    <citation type="journal article" date="2019" name="Int. J. Syst. Evol. Microbiol.">
        <title>The Global Catalogue of Microorganisms (GCM) 10K type strain sequencing project: providing services to taxonomists for standard genome sequencing and annotation.</title>
        <authorList>
            <consortium name="The Broad Institute Genomics Platform"/>
            <consortium name="The Broad Institute Genome Sequencing Center for Infectious Disease"/>
            <person name="Wu L."/>
            <person name="Ma J."/>
        </authorList>
    </citation>
    <scope>NUCLEOTIDE SEQUENCE [LARGE SCALE GENOMIC DNA]</scope>
    <source>
        <strain evidence="4">CCUG 62215</strain>
    </source>
</reference>
<evidence type="ECO:0000259" key="2">
    <source>
        <dbReference type="SMART" id="SM00460"/>
    </source>
</evidence>
<evidence type="ECO:0000256" key="1">
    <source>
        <dbReference type="SAM" id="SignalP"/>
    </source>
</evidence>
<dbReference type="RefSeq" id="WP_386127873.1">
    <property type="nucleotide sequence ID" value="NZ_JBHTJL010000009.1"/>
</dbReference>
<dbReference type="SMART" id="SM00460">
    <property type="entry name" value="TGc"/>
    <property type="match status" value="1"/>
</dbReference>
<sequence length="343" mass="40207">MAKWLKFFAISLFFSSISHTQSWDFNDVSFTEADRRAAVNKGESLEDMPQLVYALTNGLETDVEKFRAIYVWVCKNIKNDYGLYAKNKQKRNKFSEDSIKLEAWNEKFKKKIFKTLRKRRRTICTGYAYTIKVMSQLADIECEIVNGFAKTSSGNPDDLKYPNHSWNVVKLNNKWYLCDPTWSSGIQDLETGRFKFSYNNGLFLASPELFAINHFPLEQRWFLTEDIPTFNNFLDAPIVYNDAYKVLEDINSPTRLYNEIIQEYSLNISLRLKPKISYKTVTFKIDDGSNVKTRLPDSVKQFDNNLNISYQFTRRGFYDVHLYIDDFLVSTYVVRVKKEGVLD</sequence>
<dbReference type="InterPro" id="IPR038765">
    <property type="entry name" value="Papain-like_cys_pep_sf"/>
</dbReference>